<dbReference type="Proteomes" id="UP001497516">
    <property type="component" value="Chromosome 4"/>
</dbReference>
<accession>A0AAV2E4C6</accession>
<dbReference type="AlphaFoldDB" id="A0AAV2E4C6"/>
<reference evidence="1 2" key="1">
    <citation type="submission" date="2024-04" db="EMBL/GenBank/DDBJ databases">
        <authorList>
            <person name="Fracassetti M."/>
        </authorList>
    </citation>
    <scope>NUCLEOTIDE SEQUENCE [LARGE SCALE GENOMIC DNA]</scope>
</reference>
<evidence type="ECO:0000313" key="1">
    <source>
        <dbReference type="EMBL" id="CAL1380687.1"/>
    </source>
</evidence>
<evidence type="ECO:0000313" key="2">
    <source>
        <dbReference type="Proteomes" id="UP001497516"/>
    </source>
</evidence>
<keyword evidence="2" id="KW-1185">Reference proteome</keyword>
<sequence length="84" mass="9500">MGRHFFVHSAFVKYTPILYGPFFCSRRNSCVDDNVSQDVPARDNDDKGRSRDPLLKLRPLHSIGRWTRPLAVVAAEIIAYPSPG</sequence>
<proteinExistence type="predicted"/>
<name>A0AAV2E4C6_9ROSI</name>
<protein>
    <submittedName>
        <fullName evidence="1">Uncharacterized protein</fullName>
    </submittedName>
</protein>
<organism evidence="1 2">
    <name type="scientific">Linum trigynum</name>
    <dbReference type="NCBI Taxonomy" id="586398"/>
    <lineage>
        <taxon>Eukaryota</taxon>
        <taxon>Viridiplantae</taxon>
        <taxon>Streptophyta</taxon>
        <taxon>Embryophyta</taxon>
        <taxon>Tracheophyta</taxon>
        <taxon>Spermatophyta</taxon>
        <taxon>Magnoliopsida</taxon>
        <taxon>eudicotyledons</taxon>
        <taxon>Gunneridae</taxon>
        <taxon>Pentapetalae</taxon>
        <taxon>rosids</taxon>
        <taxon>fabids</taxon>
        <taxon>Malpighiales</taxon>
        <taxon>Linaceae</taxon>
        <taxon>Linum</taxon>
    </lineage>
</organism>
<dbReference type="EMBL" id="OZ034817">
    <property type="protein sequence ID" value="CAL1380687.1"/>
    <property type="molecule type" value="Genomic_DNA"/>
</dbReference>
<gene>
    <name evidence="1" type="ORF">LTRI10_LOCUS22115</name>
</gene>